<dbReference type="SUPFAM" id="SSF110217">
    <property type="entry name" value="DNA-binding protein LAG-1 (CSL)"/>
    <property type="match status" value="1"/>
</dbReference>
<evidence type="ECO:0000259" key="9">
    <source>
        <dbReference type="SMART" id="SM01268"/>
    </source>
</evidence>
<feature type="compositionally biased region" description="Low complexity" evidence="7">
    <location>
        <begin position="744"/>
        <end position="754"/>
    </location>
</feature>
<comment type="subcellular location">
    <subcellularLocation>
        <location evidence="1">Nucleus</location>
    </subcellularLocation>
</comment>
<dbReference type="SUPFAM" id="SSF49417">
    <property type="entry name" value="p53-like transcription factors"/>
    <property type="match status" value="1"/>
</dbReference>
<dbReference type="AlphaFoldDB" id="A0A507D1R7"/>
<dbReference type="OrthoDB" id="5600360at2759"/>
<dbReference type="PANTHER" id="PTHR10665">
    <property type="entry name" value="RECOMBINING BINDING PROTEIN SUPPRESSOR OF HAIRLESS"/>
    <property type="match status" value="1"/>
</dbReference>
<evidence type="ECO:0000256" key="6">
    <source>
        <dbReference type="ARBA" id="ARBA00023242"/>
    </source>
</evidence>
<comment type="similarity">
    <text evidence="2">Belongs to the Su(H) family.</text>
</comment>
<protein>
    <recommendedName>
        <fullName evidence="12">LAG1-DNAbind-domain-containing protein</fullName>
    </recommendedName>
</protein>
<feature type="compositionally biased region" description="Polar residues" evidence="7">
    <location>
        <begin position="1"/>
        <end position="25"/>
    </location>
</feature>
<dbReference type="SUPFAM" id="SSF81296">
    <property type="entry name" value="E set domains"/>
    <property type="match status" value="1"/>
</dbReference>
<evidence type="ECO:0000256" key="4">
    <source>
        <dbReference type="ARBA" id="ARBA00023125"/>
    </source>
</evidence>
<evidence type="ECO:0008006" key="12">
    <source>
        <dbReference type="Google" id="ProtNLM"/>
    </source>
</evidence>
<evidence type="ECO:0000256" key="2">
    <source>
        <dbReference type="ARBA" id="ARBA00009704"/>
    </source>
</evidence>
<dbReference type="InterPro" id="IPR015350">
    <property type="entry name" value="Beta-trefoil_DNA-bd_dom"/>
</dbReference>
<dbReference type="InterPro" id="IPR013783">
    <property type="entry name" value="Ig-like_fold"/>
</dbReference>
<feature type="domain" description="RBP-J/Cbf11/Cbf12 DNA binding" evidence="8">
    <location>
        <begin position="324"/>
        <end position="498"/>
    </location>
</feature>
<evidence type="ECO:0000256" key="5">
    <source>
        <dbReference type="ARBA" id="ARBA00023163"/>
    </source>
</evidence>
<dbReference type="Gene3D" id="2.60.40.10">
    <property type="entry name" value="Immunoglobulins"/>
    <property type="match status" value="1"/>
</dbReference>
<dbReference type="EMBL" id="QEAM01000143">
    <property type="protein sequence ID" value="TPX45364.1"/>
    <property type="molecule type" value="Genomic_DNA"/>
</dbReference>
<dbReference type="SMART" id="SM01267">
    <property type="entry name" value="LAG1_DNAbind"/>
    <property type="match status" value="1"/>
</dbReference>
<keyword evidence="4" id="KW-0238">DNA-binding</keyword>
<keyword evidence="5" id="KW-0804">Transcription</keyword>
<dbReference type="InterPro" id="IPR038007">
    <property type="entry name" value="RBP-Jkappa_IPT"/>
</dbReference>
<dbReference type="InterPro" id="IPR015351">
    <property type="entry name" value="RBP-J/Cbf11/Cbf12_DNA-bd"/>
</dbReference>
<dbReference type="InterPro" id="IPR037095">
    <property type="entry name" value="RBP-J/Cbf11_DNA-bd_sf"/>
</dbReference>
<dbReference type="InterPro" id="IPR036358">
    <property type="entry name" value="BTD_sf"/>
</dbReference>
<feature type="compositionally biased region" description="Basic residues" evidence="7">
    <location>
        <begin position="244"/>
        <end position="258"/>
    </location>
</feature>
<dbReference type="SMART" id="SM01268">
    <property type="entry name" value="BTD"/>
    <property type="match status" value="1"/>
</dbReference>
<feature type="compositionally biased region" description="Low complexity" evidence="7">
    <location>
        <begin position="219"/>
        <end position="241"/>
    </location>
</feature>
<dbReference type="InterPro" id="IPR008967">
    <property type="entry name" value="p53-like_TF_DNA-bd_sf"/>
</dbReference>
<feature type="region of interest" description="Disordered" evidence="7">
    <location>
        <begin position="180"/>
        <end position="263"/>
    </location>
</feature>
<organism evidence="10 11">
    <name type="scientific">Synchytrium endobioticum</name>
    <dbReference type="NCBI Taxonomy" id="286115"/>
    <lineage>
        <taxon>Eukaryota</taxon>
        <taxon>Fungi</taxon>
        <taxon>Fungi incertae sedis</taxon>
        <taxon>Chytridiomycota</taxon>
        <taxon>Chytridiomycota incertae sedis</taxon>
        <taxon>Chytridiomycetes</taxon>
        <taxon>Synchytriales</taxon>
        <taxon>Synchytriaceae</taxon>
        <taxon>Synchytrium</taxon>
    </lineage>
</organism>
<feature type="compositionally biased region" description="Polar residues" evidence="7">
    <location>
        <begin position="37"/>
        <end position="47"/>
    </location>
</feature>
<feature type="region of interest" description="Disordered" evidence="7">
    <location>
        <begin position="734"/>
        <end position="790"/>
    </location>
</feature>
<feature type="region of interest" description="Disordered" evidence="7">
    <location>
        <begin position="1"/>
        <end position="53"/>
    </location>
</feature>
<evidence type="ECO:0000256" key="7">
    <source>
        <dbReference type="SAM" id="MobiDB-lite"/>
    </source>
</evidence>
<reference evidence="10 11" key="1">
    <citation type="journal article" date="2019" name="Sci. Rep.">
        <title>Comparative genomics of chytrid fungi reveal insights into the obligate biotrophic and pathogenic lifestyle of Synchytrium endobioticum.</title>
        <authorList>
            <person name="van de Vossenberg B.T.L.H."/>
            <person name="Warris S."/>
            <person name="Nguyen H.D.T."/>
            <person name="van Gent-Pelzer M.P.E."/>
            <person name="Joly D.L."/>
            <person name="van de Geest H.C."/>
            <person name="Bonants P.J.M."/>
            <person name="Smith D.S."/>
            <person name="Levesque C.A."/>
            <person name="van der Lee T.A.J."/>
        </authorList>
    </citation>
    <scope>NUCLEOTIDE SEQUENCE [LARGE SCALE GENOMIC DNA]</scope>
    <source>
        <strain evidence="10 11">LEV6574</strain>
    </source>
</reference>
<dbReference type="Gene3D" id="2.60.40.1450">
    <property type="entry name" value="LAG1, DNA binding domain"/>
    <property type="match status" value="1"/>
</dbReference>
<evidence type="ECO:0000256" key="3">
    <source>
        <dbReference type="ARBA" id="ARBA00023015"/>
    </source>
</evidence>
<dbReference type="Pfam" id="PF20144">
    <property type="entry name" value="TIG_SUH"/>
    <property type="match status" value="1"/>
</dbReference>
<dbReference type="GO" id="GO:0005634">
    <property type="term" value="C:nucleus"/>
    <property type="evidence" value="ECO:0007669"/>
    <property type="project" value="UniProtKB-SubCell"/>
</dbReference>
<dbReference type="Gene3D" id="2.80.10.50">
    <property type="match status" value="1"/>
</dbReference>
<comment type="caution">
    <text evidence="10">The sequence shown here is derived from an EMBL/GenBank/DDBJ whole genome shotgun (WGS) entry which is preliminary data.</text>
</comment>
<feature type="compositionally biased region" description="Basic and acidic residues" evidence="7">
    <location>
        <begin position="26"/>
        <end position="36"/>
    </location>
</feature>
<feature type="region of interest" description="Disordered" evidence="7">
    <location>
        <begin position="275"/>
        <end position="297"/>
    </location>
</feature>
<dbReference type="Proteomes" id="UP000320475">
    <property type="component" value="Unassembled WGS sequence"/>
</dbReference>
<dbReference type="InterPro" id="IPR040159">
    <property type="entry name" value="CLS_fam"/>
</dbReference>
<evidence type="ECO:0000256" key="1">
    <source>
        <dbReference type="ARBA" id="ARBA00004123"/>
    </source>
</evidence>
<dbReference type="GO" id="GO:0000978">
    <property type="term" value="F:RNA polymerase II cis-regulatory region sequence-specific DNA binding"/>
    <property type="evidence" value="ECO:0007669"/>
    <property type="project" value="InterPro"/>
</dbReference>
<evidence type="ECO:0000313" key="10">
    <source>
        <dbReference type="EMBL" id="TPX45364.1"/>
    </source>
</evidence>
<keyword evidence="3" id="KW-0805">Transcription regulation</keyword>
<evidence type="ECO:0000259" key="8">
    <source>
        <dbReference type="SMART" id="SM01267"/>
    </source>
</evidence>
<proteinExistence type="inferred from homology"/>
<evidence type="ECO:0000313" key="11">
    <source>
        <dbReference type="Proteomes" id="UP000320475"/>
    </source>
</evidence>
<dbReference type="InterPro" id="IPR014756">
    <property type="entry name" value="Ig_E-set"/>
</dbReference>
<dbReference type="Pfam" id="PF09271">
    <property type="entry name" value="LAG1-DNAbind"/>
    <property type="match status" value="1"/>
</dbReference>
<name>A0A507D1R7_9FUNG</name>
<feature type="compositionally biased region" description="Low complexity" evidence="7">
    <location>
        <begin position="190"/>
        <end position="201"/>
    </location>
</feature>
<sequence>MDNTVDSHPSYTYMQNVHFGSNDASSESKHQVHHGDQNLSRDQPNNDIDQHTGGGKICYPYRLGNGVRFGPTSNYQFRDSSMEPEAGISDIKSPRGHLQTLLNLNHGSYHNHFNPIPHTTITESISQPPTYNYFDHNTGVVYMMDHGLSYGEGILMHSPWPVSDPRMENWSMHFPHHLDSPVTQDDSLVSSYTDEGSSSSTRTKRKTPSPLSTEEELETILSSASSSSPRPQSATSSSSETNRVAKRPKARTSPRRRVSTRDPDWNDLERLLLSPDLATSPPDGLGITPAATSAGRHRGVPKLDLQQLSHVVMNRMYTRSDECSIVWMHPVVVQRSYGKEKRYFTPPPTALLFGSGWNLTSPSPEFVKALVQNDPIPYTSPSVKPFLSFTQPNQRSSLVDDGSISGTLMIENMKVSHLGRTLPFLSRELPDAEMPVARVVFKTISCSEATEKRRQFHLHLDMVENHNEQEIHMGSLSSLEITVISKPSKKKSANKRADSILAADTITSGSLISLFTRTRCQHTSTRFMCLGQSREDLAPAASRYDAFQIWNILDPQLPNILKDDEVEEAISITKREVGDITRAHDALYFDDVVILYHVGSGLATKAMILRRVDAKTNSVEINDHEPFHLRDRVALSQLNKIALQIHSSELRDVVSDSIAWIANLGDAVDVWYSQGGPARAPALVTTFSSNSTTPQRQRAAPMTDLEVMINSVFANATQRQSPSDMAGAIGVISVDSKNDGVDGSNTSSSSISSRKANRKSRGSISSKQSSKDDIDVGNTGSDGDGQKPDEEAGRRVLQVDDNAIWNIVGVGVTEATFYPRPSGMMPGTLAPLIPLIYEVKQLATGVLQVIGDKFSRDLIAFIGATPAQSSFQSSNVLVIHIPHTSSTKYHDEDLEDERVLLDEALLVNTEILPIFLVRCDGTVYRTGYHMRDGKLLDLFTTRQSTQ</sequence>
<accession>A0A507D1R7</accession>
<keyword evidence="6" id="KW-0539">Nucleus</keyword>
<feature type="domain" description="Beta-trefoil DNA-binding" evidence="9">
    <location>
        <begin position="504"/>
        <end position="805"/>
    </location>
</feature>
<dbReference type="GO" id="GO:0001228">
    <property type="term" value="F:DNA-binding transcription activator activity, RNA polymerase II-specific"/>
    <property type="evidence" value="ECO:0007669"/>
    <property type="project" value="InterPro"/>
</dbReference>
<gene>
    <name evidence="10" type="ORF">SeLEV6574_g03901</name>
</gene>